<dbReference type="GO" id="GO:0035516">
    <property type="term" value="F:broad specificity oxidative DNA demethylase activity"/>
    <property type="evidence" value="ECO:0007669"/>
    <property type="project" value="TreeGrafter"/>
</dbReference>
<reference evidence="8 9" key="1">
    <citation type="journal article" date="2011" name="Science">
        <title>Drosophila microbiome modulates host developmental and metabolic homeostasis via insulin signaling.</title>
        <authorList>
            <person name="Shin S.C."/>
            <person name="Kim S.H."/>
            <person name="You H."/>
            <person name="Kim B."/>
            <person name="Kim A.C."/>
            <person name="Lee K.A."/>
            <person name="Yoon J.H."/>
            <person name="Ryu J.H."/>
            <person name="Lee W.J."/>
        </authorList>
    </citation>
    <scope>NUCLEOTIDE SEQUENCE [LARGE SCALE GENOMIC DNA]</scope>
    <source>
        <strain evidence="8 9">DM001</strain>
    </source>
</reference>
<dbReference type="PROSITE" id="PS51471">
    <property type="entry name" value="FE2OG_OXY"/>
    <property type="match status" value="1"/>
</dbReference>
<accession>F1YSE2</accession>
<feature type="binding site" evidence="5">
    <location>
        <position position="160"/>
    </location>
    <ligand>
        <name>substrate</name>
    </ligand>
</feature>
<dbReference type="NCBIfam" id="NF011930">
    <property type="entry name" value="PRK15401.1"/>
    <property type="match status" value="1"/>
</dbReference>
<dbReference type="Pfam" id="PF13532">
    <property type="entry name" value="2OG-FeII_Oxy_2"/>
    <property type="match status" value="1"/>
</dbReference>
<gene>
    <name evidence="8" type="primary">alkB</name>
    <name evidence="8" type="ORF">APO_0834</name>
</gene>
<dbReference type="PANTHER" id="PTHR16557">
    <property type="entry name" value="ALKYLATED DNA REPAIR PROTEIN ALKB-RELATED"/>
    <property type="match status" value="1"/>
</dbReference>
<organism evidence="8 9">
    <name type="scientific">Acetobacter pomorum DM001</name>
    <dbReference type="NCBI Taxonomy" id="945681"/>
    <lineage>
        <taxon>Bacteria</taxon>
        <taxon>Pseudomonadati</taxon>
        <taxon>Pseudomonadota</taxon>
        <taxon>Alphaproteobacteria</taxon>
        <taxon>Acetobacterales</taxon>
        <taxon>Acetobacteraceae</taxon>
        <taxon>Acetobacter</taxon>
    </lineage>
</organism>
<feature type="binding site" evidence="5">
    <location>
        <begin position="229"/>
        <end position="235"/>
    </location>
    <ligand>
        <name>2-oxoglutarate</name>
        <dbReference type="ChEBI" id="CHEBI:16810"/>
    </ligand>
</feature>
<dbReference type="GO" id="GO:0005737">
    <property type="term" value="C:cytoplasm"/>
    <property type="evidence" value="ECO:0007669"/>
    <property type="project" value="TreeGrafter"/>
</dbReference>
<feature type="binding site" evidence="6">
    <location>
        <position position="156"/>
    </location>
    <ligand>
        <name>Fe cation</name>
        <dbReference type="ChEBI" id="CHEBI:24875"/>
        <note>catalytic</note>
    </ligand>
</feature>
<protein>
    <submittedName>
        <fullName evidence="8">Alpha-ketoglutarate-dependent dioxygenase AlkB</fullName>
    </submittedName>
</protein>
<dbReference type="EMBL" id="AEUP01000021">
    <property type="protein sequence ID" value="EGE48275.1"/>
    <property type="molecule type" value="Genomic_DNA"/>
</dbReference>
<dbReference type="Gene3D" id="2.60.120.590">
    <property type="entry name" value="Alpha-ketoglutarate-dependent dioxygenase AlkB-like"/>
    <property type="match status" value="1"/>
</dbReference>
<dbReference type="GO" id="GO:0008198">
    <property type="term" value="F:ferrous iron binding"/>
    <property type="evidence" value="ECO:0007669"/>
    <property type="project" value="TreeGrafter"/>
</dbReference>
<dbReference type="InterPro" id="IPR004574">
    <property type="entry name" value="Alkb"/>
</dbReference>
<proteinExistence type="predicted"/>
<dbReference type="GO" id="GO:0035515">
    <property type="term" value="F:oxidative RNA demethylase activity"/>
    <property type="evidence" value="ECO:0007669"/>
    <property type="project" value="TreeGrafter"/>
</dbReference>
<feature type="binding site" evidence="5">
    <location>
        <begin position="145"/>
        <end position="147"/>
    </location>
    <ligand>
        <name>2-oxoglutarate</name>
        <dbReference type="ChEBI" id="CHEBI:16810"/>
    </ligand>
</feature>
<keyword evidence="4 6" id="KW-0408">Iron</keyword>
<keyword evidence="2 8" id="KW-0223">Dioxygenase</keyword>
<dbReference type="InterPro" id="IPR027450">
    <property type="entry name" value="AlkB-like"/>
</dbReference>
<keyword evidence="1 6" id="KW-0479">Metal-binding</keyword>
<dbReference type="InterPro" id="IPR005123">
    <property type="entry name" value="Oxoglu/Fe-dep_dioxygenase_dom"/>
</dbReference>
<feature type="binding site" evidence="6">
    <location>
        <position position="158"/>
    </location>
    <ligand>
        <name>Fe cation</name>
        <dbReference type="ChEBI" id="CHEBI:24875"/>
        <note>catalytic</note>
    </ligand>
</feature>
<evidence type="ECO:0000256" key="6">
    <source>
        <dbReference type="PIRSR" id="PIRSR604574-2"/>
    </source>
</evidence>
<feature type="binding site" evidence="5">
    <location>
        <position position="94"/>
    </location>
    <ligand>
        <name>substrate</name>
    </ligand>
</feature>
<feature type="binding site" evidence="6">
    <location>
        <position position="212"/>
    </location>
    <ligand>
        <name>Fe cation</name>
        <dbReference type="ChEBI" id="CHEBI:24875"/>
        <note>catalytic</note>
    </ligand>
</feature>
<evidence type="ECO:0000256" key="4">
    <source>
        <dbReference type="ARBA" id="ARBA00023004"/>
    </source>
</evidence>
<dbReference type="AlphaFoldDB" id="F1YSE2"/>
<feature type="binding site" evidence="5">
    <location>
        <begin position="101"/>
        <end position="103"/>
    </location>
    <ligand>
        <name>substrate</name>
    </ligand>
</feature>
<dbReference type="GO" id="GO:0035513">
    <property type="term" value="P:oxidative RNA demethylation"/>
    <property type="evidence" value="ECO:0007669"/>
    <property type="project" value="TreeGrafter"/>
</dbReference>
<feature type="binding site" evidence="5">
    <location>
        <position position="186"/>
    </location>
    <ligand>
        <name>substrate</name>
    </ligand>
</feature>
<sequence length="239" mass="26599">MPESAHHRKHFPHRAFTMKDNRSVQMDFLLPDIRPNSVQLDAGAVLLPGFALHDAEAYMLAVHRITQQAPFRKMYTPGGGQMSVAMTCCGTFGWVSTSQGYSYTRVNPFTGQPWPNMPTIFQTLAHKAAQKAGFAQFQPNACLINSYSPGARMGLHQDRDEGCTEQPVVSLSFGLEAVFLWGGLKRSDPTRQILLRDGDVLVWGGPDRLRFHGIKPIRAGTHARTGETRLNITFRFVAT</sequence>
<feature type="domain" description="Fe2OG dioxygenase" evidence="7">
    <location>
        <begin position="138"/>
        <end position="238"/>
    </location>
</feature>
<dbReference type="SUPFAM" id="SSF51197">
    <property type="entry name" value="Clavaminate synthase-like"/>
    <property type="match status" value="1"/>
</dbReference>
<name>F1YSE2_9PROT</name>
<evidence type="ECO:0000256" key="5">
    <source>
        <dbReference type="PIRSR" id="PIRSR604574-1"/>
    </source>
</evidence>
<evidence type="ECO:0000256" key="1">
    <source>
        <dbReference type="ARBA" id="ARBA00022723"/>
    </source>
</evidence>
<dbReference type="PANTHER" id="PTHR16557:SF2">
    <property type="entry name" value="NUCLEIC ACID DIOXYGENASE ALKBH1"/>
    <property type="match status" value="1"/>
</dbReference>
<comment type="caution">
    <text evidence="8">The sequence shown here is derived from an EMBL/GenBank/DDBJ whole genome shotgun (WGS) entry which is preliminary data.</text>
</comment>
<dbReference type="Proteomes" id="UP000018454">
    <property type="component" value="Unassembled WGS sequence"/>
</dbReference>
<evidence type="ECO:0000313" key="8">
    <source>
        <dbReference type="EMBL" id="EGE48275.1"/>
    </source>
</evidence>
<keyword evidence="3" id="KW-0560">Oxidoreductase</keyword>
<comment type="cofactor">
    <cofactor evidence="6">
        <name>Fe(2+)</name>
        <dbReference type="ChEBI" id="CHEBI:29033"/>
    </cofactor>
    <text evidence="6">Binds 1 Fe(2+) ion per subunit.</text>
</comment>
<evidence type="ECO:0000313" key="9">
    <source>
        <dbReference type="Proteomes" id="UP000018454"/>
    </source>
</evidence>
<dbReference type="InterPro" id="IPR037151">
    <property type="entry name" value="AlkB-like_sf"/>
</dbReference>
<evidence type="ECO:0000256" key="2">
    <source>
        <dbReference type="ARBA" id="ARBA00022964"/>
    </source>
</evidence>
<evidence type="ECO:0000256" key="3">
    <source>
        <dbReference type="ARBA" id="ARBA00023002"/>
    </source>
</evidence>
<evidence type="ECO:0000259" key="7">
    <source>
        <dbReference type="PROSITE" id="PS51471"/>
    </source>
</evidence>